<dbReference type="AlphaFoldDB" id="A0A2R8ARS6"/>
<organism evidence="1 2">
    <name type="scientific">Aliiroseovarius pelagivivens</name>
    <dbReference type="NCBI Taxonomy" id="1639690"/>
    <lineage>
        <taxon>Bacteria</taxon>
        <taxon>Pseudomonadati</taxon>
        <taxon>Pseudomonadota</taxon>
        <taxon>Alphaproteobacteria</taxon>
        <taxon>Rhodobacterales</taxon>
        <taxon>Paracoccaceae</taxon>
        <taxon>Aliiroseovarius</taxon>
    </lineage>
</organism>
<sequence length="271" mass="29065">MLSLGFELPAVALRTAGSSSSPAPFSPLQLAPSAMFDPANTAQLYQDDAGTTAVTADNQPVGLWQDETLNGLDLSQAVSAARPSYRTDGTYHWIETDGVDDGLVSLPSLRVGNPMTMVLGYQLLTTVGAARVNFAEISKNSANGMSMGSHASYDRLQYYSRLVQEGVNASNLVANSIWGGHQIRVATLQTYAGGATMRLDGVKVMTRSQNLMSEFVDAQPLRVGLAEVSGSIPGAFRLYGLQVWDSTRPQPSLTQIEMLEQWMADKIGVTL</sequence>
<proteinExistence type="predicted"/>
<name>A0A2R8ARS6_9RHOB</name>
<dbReference type="Proteomes" id="UP000244911">
    <property type="component" value="Unassembled WGS sequence"/>
</dbReference>
<dbReference type="EMBL" id="OMOI01000002">
    <property type="protein sequence ID" value="SPF78776.1"/>
    <property type="molecule type" value="Genomic_DNA"/>
</dbReference>
<reference evidence="1 2" key="1">
    <citation type="submission" date="2018-03" db="EMBL/GenBank/DDBJ databases">
        <authorList>
            <person name="Keele B.F."/>
        </authorList>
    </citation>
    <scope>NUCLEOTIDE SEQUENCE [LARGE SCALE GENOMIC DNA]</scope>
    <source>
        <strain evidence="1 2">CECT 8811</strain>
    </source>
</reference>
<accession>A0A2R8ARS6</accession>
<protein>
    <submittedName>
        <fullName evidence="1">Uncharacterized protein</fullName>
    </submittedName>
</protein>
<gene>
    <name evidence="1" type="ORF">ALP8811_02708</name>
</gene>
<evidence type="ECO:0000313" key="1">
    <source>
        <dbReference type="EMBL" id="SPF78776.1"/>
    </source>
</evidence>
<keyword evidence="2" id="KW-1185">Reference proteome</keyword>
<evidence type="ECO:0000313" key="2">
    <source>
        <dbReference type="Proteomes" id="UP000244911"/>
    </source>
</evidence>